<evidence type="ECO:0000313" key="3">
    <source>
        <dbReference type="Proteomes" id="UP001209713"/>
    </source>
</evidence>
<dbReference type="PANTHER" id="PTHR10094">
    <property type="entry name" value="STEROL CARRIER PROTEIN 2 SCP-2 FAMILY PROTEIN"/>
    <property type="match status" value="1"/>
</dbReference>
<reference evidence="2 3" key="1">
    <citation type="submission" date="2022-10" db="EMBL/GenBank/DDBJ databases">
        <title>Marinomonas transparenta sp. nov. and Marinomonas sargassi sp. nov., isolated from marine alga (Sargassum natans (L.) Gaillon).</title>
        <authorList>
            <person name="Wang Y."/>
        </authorList>
    </citation>
    <scope>NUCLEOTIDE SEQUENCE [LARGE SCALE GENOMIC DNA]</scope>
    <source>
        <strain evidence="2 3">C2222</strain>
    </source>
</reference>
<dbReference type="Gene3D" id="3.30.1050.10">
    <property type="entry name" value="SCP2 sterol-binding domain"/>
    <property type="match status" value="1"/>
</dbReference>
<proteinExistence type="predicted"/>
<dbReference type="Pfam" id="PF02036">
    <property type="entry name" value="SCP2"/>
    <property type="match status" value="1"/>
</dbReference>
<dbReference type="EMBL" id="JAOVZB010000003">
    <property type="protein sequence ID" value="MCV2402628.1"/>
    <property type="molecule type" value="Genomic_DNA"/>
</dbReference>
<accession>A0ABT2YRW1</accession>
<gene>
    <name evidence="2" type="ORF">OFY17_07010</name>
</gene>
<dbReference type="RefSeq" id="WP_263530011.1">
    <property type="nucleotide sequence ID" value="NZ_JAOVZB010000003.1"/>
</dbReference>
<dbReference type="Proteomes" id="UP001209713">
    <property type="component" value="Unassembled WGS sequence"/>
</dbReference>
<organism evidence="2 3">
    <name type="scientific">Marinomonas sargassi</name>
    <dbReference type="NCBI Taxonomy" id="2984494"/>
    <lineage>
        <taxon>Bacteria</taxon>
        <taxon>Pseudomonadati</taxon>
        <taxon>Pseudomonadota</taxon>
        <taxon>Gammaproteobacteria</taxon>
        <taxon>Oceanospirillales</taxon>
        <taxon>Oceanospirillaceae</taxon>
        <taxon>Marinomonas</taxon>
    </lineage>
</organism>
<feature type="domain" description="SCP2" evidence="1">
    <location>
        <begin position="17"/>
        <end position="102"/>
    </location>
</feature>
<dbReference type="SUPFAM" id="SSF55718">
    <property type="entry name" value="SCP-like"/>
    <property type="match status" value="1"/>
</dbReference>
<sequence>MSDAKALFKAMVNRFDSNEAKSMDAVFQFELDDSNNYFLLVQNSTCEIGYGEHDDPTVTLNMDFNTLKRIVEGDLDGMFAFMQGKIRADGDIMLATKLTQIFPV</sequence>
<name>A0ABT2YRW1_9GAMM</name>
<dbReference type="InterPro" id="IPR003033">
    <property type="entry name" value="SCP2_sterol-bd_dom"/>
</dbReference>
<dbReference type="PANTHER" id="PTHR10094:SF25">
    <property type="entry name" value="SCP2 STEROL-BINDING DOMAIN-CONTAINING PROTEIN 1"/>
    <property type="match status" value="1"/>
</dbReference>
<evidence type="ECO:0000259" key="1">
    <source>
        <dbReference type="Pfam" id="PF02036"/>
    </source>
</evidence>
<keyword evidence="3" id="KW-1185">Reference proteome</keyword>
<comment type="caution">
    <text evidence="2">The sequence shown here is derived from an EMBL/GenBank/DDBJ whole genome shotgun (WGS) entry which is preliminary data.</text>
</comment>
<dbReference type="InterPro" id="IPR036527">
    <property type="entry name" value="SCP2_sterol-bd_dom_sf"/>
</dbReference>
<protein>
    <submittedName>
        <fullName evidence="2">SCP2 sterol-binding domain-containing protein</fullName>
    </submittedName>
</protein>
<evidence type="ECO:0000313" key="2">
    <source>
        <dbReference type="EMBL" id="MCV2402628.1"/>
    </source>
</evidence>